<evidence type="ECO:0000313" key="1">
    <source>
        <dbReference type="EMBL" id="NQE32948.1"/>
    </source>
</evidence>
<dbReference type="Proteomes" id="UP000702425">
    <property type="component" value="Unassembled WGS sequence"/>
</dbReference>
<dbReference type="RefSeq" id="WP_172185482.1">
    <property type="nucleotide sequence ID" value="NZ_CAWPPK010000296.1"/>
</dbReference>
<dbReference type="InterPro" id="IPR021489">
    <property type="entry name" value="DUF3143"/>
</dbReference>
<sequence>MTLPSADTPLYNHPLPEIEQWLKSRGCQQDRQELHSWQIDRPTWKAELSLDIDQLTIRYINAGADGQDIQRAFKYSLSRQDIESAVFSGP</sequence>
<keyword evidence="2" id="KW-1185">Reference proteome</keyword>
<accession>A0ABX2CS58</accession>
<dbReference type="Pfam" id="PF11341">
    <property type="entry name" value="DUF3143"/>
    <property type="match status" value="1"/>
</dbReference>
<reference evidence="1 2" key="1">
    <citation type="journal article" date="2020" name="Sci. Rep.">
        <title>A novel cyanobacterial geosmin producer, revising GeoA distribution and dispersion patterns in Bacteria.</title>
        <authorList>
            <person name="Churro C."/>
            <person name="Semedo-Aguiar A.P."/>
            <person name="Silva A.D."/>
            <person name="Pereira-Leal J.B."/>
            <person name="Leite R.B."/>
        </authorList>
    </citation>
    <scope>NUCLEOTIDE SEQUENCE [LARGE SCALE GENOMIC DNA]</scope>
    <source>
        <strain evidence="1 2">IPMA8</strain>
    </source>
</reference>
<evidence type="ECO:0008006" key="3">
    <source>
        <dbReference type="Google" id="ProtNLM"/>
    </source>
</evidence>
<protein>
    <recommendedName>
        <fullName evidence="3">DUF3143 domain-containing protein</fullName>
    </recommendedName>
</protein>
<dbReference type="EMBL" id="SRRZ01000008">
    <property type="protein sequence ID" value="NQE32948.1"/>
    <property type="molecule type" value="Genomic_DNA"/>
</dbReference>
<comment type="caution">
    <text evidence="1">The sequence shown here is derived from an EMBL/GenBank/DDBJ whole genome shotgun (WGS) entry which is preliminary data.</text>
</comment>
<organism evidence="1 2">
    <name type="scientific">Microcoleus asticus IPMA8</name>
    <dbReference type="NCBI Taxonomy" id="2563858"/>
    <lineage>
        <taxon>Bacteria</taxon>
        <taxon>Bacillati</taxon>
        <taxon>Cyanobacteriota</taxon>
        <taxon>Cyanophyceae</taxon>
        <taxon>Oscillatoriophycideae</taxon>
        <taxon>Oscillatoriales</taxon>
        <taxon>Microcoleaceae</taxon>
        <taxon>Microcoleus</taxon>
        <taxon>Microcoleus asticus</taxon>
    </lineage>
</organism>
<proteinExistence type="predicted"/>
<dbReference type="PANTHER" id="PTHR35765">
    <property type="entry name" value="OS05G0569200 PROTEIN"/>
    <property type="match status" value="1"/>
</dbReference>
<evidence type="ECO:0000313" key="2">
    <source>
        <dbReference type="Proteomes" id="UP000702425"/>
    </source>
</evidence>
<gene>
    <name evidence="1" type="ORF">E5S67_00665</name>
</gene>
<name>A0ABX2CS58_9CYAN</name>
<dbReference type="PANTHER" id="PTHR35765:SF2">
    <property type="entry name" value="OS05G0569200 PROTEIN"/>
    <property type="match status" value="1"/>
</dbReference>